<protein>
    <recommendedName>
        <fullName evidence="2">Histidine phosphatase family protein</fullName>
    </recommendedName>
</protein>
<dbReference type="Pfam" id="PF00300">
    <property type="entry name" value="His_Phos_1"/>
    <property type="match status" value="1"/>
</dbReference>
<dbReference type="SUPFAM" id="SSF53254">
    <property type="entry name" value="Phosphoglycerate mutase-like"/>
    <property type="match status" value="1"/>
</dbReference>
<reference evidence="1" key="1">
    <citation type="submission" date="2018-05" db="EMBL/GenBank/DDBJ databases">
        <authorList>
            <person name="Lanie J.A."/>
            <person name="Ng W.-L."/>
            <person name="Kazmierczak K.M."/>
            <person name="Andrzejewski T.M."/>
            <person name="Davidsen T.M."/>
            <person name="Wayne K.J."/>
            <person name="Tettelin H."/>
            <person name="Glass J.I."/>
            <person name="Rusch D."/>
            <person name="Podicherti R."/>
            <person name="Tsui H.-C.T."/>
            <person name="Winkler M.E."/>
        </authorList>
    </citation>
    <scope>NUCLEOTIDE SEQUENCE</scope>
</reference>
<name>A0A382G5A2_9ZZZZ</name>
<dbReference type="Gene3D" id="3.40.50.1240">
    <property type="entry name" value="Phosphoglycerate mutase-like"/>
    <property type="match status" value="1"/>
</dbReference>
<dbReference type="PANTHER" id="PTHR48100">
    <property type="entry name" value="BROAD-SPECIFICITY PHOSPHATASE YOR283W-RELATED"/>
    <property type="match status" value="1"/>
</dbReference>
<evidence type="ECO:0000313" key="1">
    <source>
        <dbReference type="EMBL" id="SVB70079.1"/>
    </source>
</evidence>
<dbReference type="InterPro" id="IPR029033">
    <property type="entry name" value="His_PPase_superfam"/>
</dbReference>
<dbReference type="PANTHER" id="PTHR48100:SF1">
    <property type="entry name" value="HISTIDINE PHOSPHATASE FAMILY PROTEIN-RELATED"/>
    <property type="match status" value="1"/>
</dbReference>
<sequence>VDLIILRHARPVAEVRPDGQGTADPPLAPIGVKQAATTAEHLTNWGIDHVVSSTMRRAVETAQPLADRLGLPIEEIDDLKEADYYRDRYTPVEEMGRDDPMIVAYLADPQSIFGGDYDGFRSRVTLAFDRVVDGHRGQTVAVFCHGMVMGVLLQSVLGHDNPLALHSDYCGIMRVTASAKGFRTVRSVNETGHVRHLLDRERDA</sequence>
<feature type="non-terminal residue" evidence="1">
    <location>
        <position position="1"/>
    </location>
</feature>
<dbReference type="EMBL" id="UINC01053499">
    <property type="protein sequence ID" value="SVB70079.1"/>
    <property type="molecule type" value="Genomic_DNA"/>
</dbReference>
<dbReference type="CDD" id="cd07067">
    <property type="entry name" value="HP_PGM_like"/>
    <property type="match status" value="1"/>
</dbReference>
<dbReference type="AlphaFoldDB" id="A0A382G5A2"/>
<dbReference type="SMART" id="SM00855">
    <property type="entry name" value="PGAM"/>
    <property type="match status" value="1"/>
</dbReference>
<feature type="non-terminal residue" evidence="1">
    <location>
        <position position="204"/>
    </location>
</feature>
<evidence type="ECO:0008006" key="2">
    <source>
        <dbReference type="Google" id="ProtNLM"/>
    </source>
</evidence>
<dbReference type="InterPro" id="IPR013078">
    <property type="entry name" value="His_Pase_superF_clade-1"/>
</dbReference>
<proteinExistence type="predicted"/>
<organism evidence="1">
    <name type="scientific">marine metagenome</name>
    <dbReference type="NCBI Taxonomy" id="408172"/>
    <lineage>
        <taxon>unclassified sequences</taxon>
        <taxon>metagenomes</taxon>
        <taxon>ecological metagenomes</taxon>
    </lineage>
</organism>
<gene>
    <name evidence="1" type="ORF">METZ01_LOCUS222933</name>
</gene>
<accession>A0A382G5A2</accession>
<dbReference type="GO" id="GO:0005737">
    <property type="term" value="C:cytoplasm"/>
    <property type="evidence" value="ECO:0007669"/>
    <property type="project" value="TreeGrafter"/>
</dbReference>
<dbReference type="GO" id="GO:0016791">
    <property type="term" value="F:phosphatase activity"/>
    <property type="evidence" value="ECO:0007669"/>
    <property type="project" value="TreeGrafter"/>
</dbReference>
<dbReference type="InterPro" id="IPR050275">
    <property type="entry name" value="PGM_Phosphatase"/>
</dbReference>